<protein>
    <recommendedName>
        <fullName evidence="9">TatD related DNase</fullName>
    </recommendedName>
</protein>
<dbReference type="GeneID" id="17275014"/>
<proteinExistence type="inferred from homology"/>
<dbReference type="CDD" id="cd01310">
    <property type="entry name" value="TatD_DNAse"/>
    <property type="match status" value="1"/>
</dbReference>
<dbReference type="Gene3D" id="3.20.20.140">
    <property type="entry name" value="Metal-dependent hydrolases"/>
    <property type="match status" value="1"/>
</dbReference>
<dbReference type="GO" id="GO:0008296">
    <property type="term" value="F:3'-5'-DNA exonuclease activity"/>
    <property type="evidence" value="ECO:0007669"/>
    <property type="project" value="TreeGrafter"/>
</dbReference>
<keyword evidence="3" id="KW-0479">Metal-binding</keyword>
<dbReference type="STRING" id="2903.R1ESX9"/>
<dbReference type="EnsemblProtists" id="EOD29740">
    <property type="protein sequence ID" value="EOD29740"/>
    <property type="gene ID" value="EMIHUDRAFT_456738"/>
</dbReference>
<evidence type="ECO:0000313" key="7">
    <source>
        <dbReference type="EnsemblProtists" id="EOD29740"/>
    </source>
</evidence>
<sequence>MSSASLQSLQLLLAQCRAGTVTPPTRVHRVALTAVPKPTQPPPPPPPPPASEAVAAAPTPTAARFVDIGANLLDSMFAGSYRGKQAHEADLDAVLARAAACGVQHAIVTAGTLEESRLALELVRRQRAGGCPVRLHSTVGVHPTRCLDFLPEAERAEIEAAMAAAADGGGGGEETLAAIEAEVLARPSVMAAIEAHAQALRRLLSQGREEGLVAAIGECGLDYDRLHFCPRLVQRAGFAAQLGLATEGGPPLFLHNRAARGEFAAMCKERRGAVGAAGGVVHSFDGDAAELEQLLSLGLEIGINGCSLKTEANLAVAARVPLGRLHLETDAPWCGVRRTHAGASHLRPLRHAATGAVCGWAEEKKERWRRGATVKDRGEPCHIQHVLQVVSGARGGGEEGEAEVAAAAFANSVRVFGLAS</sequence>
<reference evidence="8" key="1">
    <citation type="journal article" date="2013" name="Nature">
        <title>Pan genome of the phytoplankton Emiliania underpins its global distribution.</title>
        <authorList>
            <person name="Read B.A."/>
            <person name="Kegel J."/>
            <person name="Klute M.J."/>
            <person name="Kuo A."/>
            <person name="Lefebvre S.C."/>
            <person name="Maumus F."/>
            <person name="Mayer C."/>
            <person name="Miller J."/>
            <person name="Monier A."/>
            <person name="Salamov A."/>
            <person name="Young J."/>
            <person name="Aguilar M."/>
            <person name="Claverie J.M."/>
            <person name="Frickenhaus S."/>
            <person name="Gonzalez K."/>
            <person name="Herman E.K."/>
            <person name="Lin Y.C."/>
            <person name="Napier J."/>
            <person name="Ogata H."/>
            <person name="Sarno A.F."/>
            <person name="Shmutz J."/>
            <person name="Schroeder D."/>
            <person name="de Vargas C."/>
            <person name="Verret F."/>
            <person name="von Dassow P."/>
            <person name="Valentin K."/>
            <person name="Van de Peer Y."/>
            <person name="Wheeler G."/>
            <person name="Dacks J.B."/>
            <person name="Delwiche C.F."/>
            <person name="Dyhrman S.T."/>
            <person name="Glockner G."/>
            <person name="John U."/>
            <person name="Richards T."/>
            <person name="Worden A.Z."/>
            <person name="Zhang X."/>
            <person name="Grigoriev I.V."/>
            <person name="Allen A.E."/>
            <person name="Bidle K."/>
            <person name="Borodovsky M."/>
            <person name="Bowler C."/>
            <person name="Brownlee C."/>
            <person name="Cock J.M."/>
            <person name="Elias M."/>
            <person name="Gladyshev V.N."/>
            <person name="Groth M."/>
            <person name="Guda C."/>
            <person name="Hadaegh A."/>
            <person name="Iglesias-Rodriguez M.D."/>
            <person name="Jenkins J."/>
            <person name="Jones B.M."/>
            <person name="Lawson T."/>
            <person name="Leese F."/>
            <person name="Lindquist E."/>
            <person name="Lobanov A."/>
            <person name="Lomsadze A."/>
            <person name="Malik S.B."/>
            <person name="Marsh M.E."/>
            <person name="Mackinder L."/>
            <person name="Mock T."/>
            <person name="Mueller-Roeber B."/>
            <person name="Pagarete A."/>
            <person name="Parker M."/>
            <person name="Probert I."/>
            <person name="Quesneville H."/>
            <person name="Raines C."/>
            <person name="Rensing S.A."/>
            <person name="Riano-Pachon D.M."/>
            <person name="Richier S."/>
            <person name="Rokitta S."/>
            <person name="Shiraiwa Y."/>
            <person name="Soanes D.M."/>
            <person name="van der Giezen M."/>
            <person name="Wahlund T.M."/>
            <person name="Williams B."/>
            <person name="Wilson W."/>
            <person name="Wolfe G."/>
            <person name="Wurch L.L."/>
        </authorList>
    </citation>
    <scope>NUCLEOTIDE SEQUENCE</scope>
</reference>
<dbReference type="eggNOG" id="KOG3020">
    <property type="taxonomic scope" value="Eukaryota"/>
</dbReference>
<name>A0A0D3K1V5_EMIH1</name>
<dbReference type="Pfam" id="PF01026">
    <property type="entry name" value="TatD_DNase"/>
    <property type="match status" value="1"/>
</dbReference>
<dbReference type="PANTHER" id="PTHR10060">
    <property type="entry name" value="TATD FAMILY DEOXYRIBONUCLEASE"/>
    <property type="match status" value="1"/>
</dbReference>
<dbReference type="SUPFAM" id="SSF51556">
    <property type="entry name" value="Metallo-dependent hydrolases"/>
    <property type="match status" value="1"/>
</dbReference>
<reference evidence="7" key="2">
    <citation type="submission" date="2024-10" db="UniProtKB">
        <authorList>
            <consortium name="EnsemblProtists"/>
        </authorList>
    </citation>
    <scope>IDENTIFICATION</scope>
</reference>
<evidence type="ECO:0000256" key="3">
    <source>
        <dbReference type="ARBA" id="ARBA00022723"/>
    </source>
</evidence>
<evidence type="ECO:0008006" key="9">
    <source>
        <dbReference type="Google" id="ProtNLM"/>
    </source>
</evidence>
<dbReference type="GO" id="GO:0005829">
    <property type="term" value="C:cytosol"/>
    <property type="evidence" value="ECO:0007669"/>
    <property type="project" value="TreeGrafter"/>
</dbReference>
<feature type="chain" id="PRO_5044236768" description="TatD related DNase" evidence="6">
    <location>
        <begin position="19"/>
        <end position="420"/>
    </location>
</feature>
<keyword evidence="2" id="KW-0540">Nuclease</keyword>
<dbReference type="GO" id="GO:0046872">
    <property type="term" value="F:metal ion binding"/>
    <property type="evidence" value="ECO:0007669"/>
    <property type="project" value="UniProtKB-KW"/>
</dbReference>
<dbReference type="HOGENOM" id="CLU_031506_1_0_1"/>
<evidence type="ECO:0000256" key="1">
    <source>
        <dbReference type="ARBA" id="ARBA00009275"/>
    </source>
</evidence>
<feature type="compositionally biased region" description="Pro residues" evidence="5">
    <location>
        <begin position="38"/>
        <end position="50"/>
    </location>
</feature>
<organism evidence="7 8">
    <name type="scientific">Emiliania huxleyi (strain CCMP1516)</name>
    <dbReference type="NCBI Taxonomy" id="280463"/>
    <lineage>
        <taxon>Eukaryota</taxon>
        <taxon>Haptista</taxon>
        <taxon>Haptophyta</taxon>
        <taxon>Prymnesiophyceae</taxon>
        <taxon>Isochrysidales</taxon>
        <taxon>Noelaerhabdaceae</taxon>
        <taxon>Emiliania</taxon>
    </lineage>
</organism>
<evidence type="ECO:0000313" key="8">
    <source>
        <dbReference type="Proteomes" id="UP000013827"/>
    </source>
</evidence>
<dbReference type="OMA" id="YGGSQKH"/>
<dbReference type="InterPro" id="IPR001130">
    <property type="entry name" value="TatD-like"/>
</dbReference>
<keyword evidence="4" id="KW-0378">Hydrolase</keyword>
<evidence type="ECO:0000256" key="6">
    <source>
        <dbReference type="SAM" id="SignalP"/>
    </source>
</evidence>
<dbReference type="AlphaFoldDB" id="A0A0D3K1V5"/>
<feature type="region of interest" description="Disordered" evidence="5">
    <location>
        <begin position="35"/>
        <end position="58"/>
    </location>
</feature>
<comment type="similarity">
    <text evidence="1">Belongs to the metallo-dependent hydrolases superfamily. TatD-type hydrolase family.</text>
</comment>
<feature type="signal peptide" evidence="6">
    <location>
        <begin position="1"/>
        <end position="18"/>
    </location>
</feature>
<dbReference type="InterPro" id="IPR032466">
    <property type="entry name" value="Metal_Hydrolase"/>
</dbReference>
<evidence type="ECO:0000256" key="2">
    <source>
        <dbReference type="ARBA" id="ARBA00022722"/>
    </source>
</evidence>
<dbReference type="InterPro" id="IPR050891">
    <property type="entry name" value="TatD-type_Hydrolase"/>
</dbReference>
<dbReference type="PaxDb" id="2903-EOD29740"/>
<evidence type="ECO:0000256" key="4">
    <source>
        <dbReference type="ARBA" id="ARBA00022801"/>
    </source>
</evidence>
<accession>A0A0D3K1V5</accession>
<dbReference type="RefSeq" id="XP_005782169.1">
    <property type="nucleotide sequence ID" value="XM_005782112.1"/>
</dbReference>
<dbReference type="PANTHER" id="PTHR10060:SF15">
    <property type="entry name" value="DEOXYRIBONUCLEASE TATDN1"/>
    <property type="match status" value="1"/>
</dbReference>
<dbReference type="KEGG" id="ehx:EMIHUDRAFT_456738"/>
<keyword evidence="6" id="KW-0732">Signal</keyword>
<dbReference type="Proteomes" id="UP000013827">
    <property type="component" value="Unassembled WGS sequence"/>
</dbReference>
<evidence type="ECO:0000256" key="5">
    <source>
        <dbReference type="SAM" id="MobiDB-lite"/>
    </source>
</evidence>
<keyword evidence="8" id="KW-1185">Reference proteome</keyword>